<protein>
    <submittedName>
        <fullName evidence="3">EAL domain, c-di-GMP-specific phosphodiesterase class I (Or its enzymatically inactive variant)</fullName>
    </submittedName>
</protein>
<dbReference type="OrthoDB" id="1673646at2"/>
<keyword evidence="1" id="KW-0175">Coiled coil</keyword>
<accession>A0A1G8D4H6</accession>
<dbReference type="InterPro" id="IPR001633">
    <property type="entry name" value="EAL_dom"/>
</dbReference>
<dbReference type="RefSeq" id="WP_091580485.1">
    <property type="nucleotide sequence ID" value="NZ_FNDU01000001.1"/>
</dbReference>
<dbReference type="PANTHER" id="PTHR33121:SF82">
    <property type="entry name" value="SIGNAL TRANSDUCTION PROTEIN CONTAINING A EAL DOMAIN"/>
    <property type="match status" value="1"/>
</dbReference>
<dbReference type="SUPFAM" id="SSF103190">
    <property type="entry name" value="Sensory domain-like"/>
    <property type="match status" value="1"/>
</dbReference>
<organism evidence="3 4">
    <name type="scientific">Alteribacillus bidgolensis</name>
    <dbReference type="NCBI Taxonomy" id="930129"/>
    <lineage>
        <taxon>Bacteria</taxon>
        <taxon>Bacillati</taxon>
        <taxon>Bacillota</taxon>
        <taxon>Bacilli</taxon>
        <taxon>Bacillales</taxon>
        <taxon>Bacillaceae</taxon>
        <taxon>Alteribacillus</taxon>
    </lineage>
</organism>
<dbReference type="SUPFAM" id="SSF141868">
    <property type="entry name" value="EAL domain-like"/>
    <property type="match status" value="1"/>
</dbReference>
<name>A0A1G8D4H6_9BACI</name>
<evidence type="ECO:0000313" key="4">
    <source>
        <dbReference type="Proteomes" id="UP000199017"/>
    </source>
</evidence>
<dbReference type="PANTHER" id="PTHR33121">
    <property type="entry name" value="CYCLIC DI-GMP PHOSPHODIESTERASE PDEF"/>
    <property type="match status" value="1"/>
</dbReference>
<dbReference type="CDD" id="cd01948">
    <property type="entry name" value="EAL"/>
    <property type="match status" value="1"/>
</dbReference>
<dbReference type="SMART" id="SM00052">
    <property type="entry name" value="EAL"/>
    <property type="match status" value="1"/>
</dbReference>
<evidence type="ECO:0000259" key="2">
    <source>
        <dbReference type="PROSITE" id="PS50883"/>
    </source>
</evidence>
<dbReference type="Gene3D" id="3.20.20.450">
    <property type="entry name" value="EAL domain"/>
    <property type="match status" value="1"/>
</dbReference>
<feature type="coiled-coil region" evidence="1">
    <location>
        <begin position="262"/>
        <end position="292"/>
    </location>
</feature>
<dbReference type="InterPro" id="IPR050706">
    <property type="entry name" value="Cyclic-di-GMP_PDE-like"/>
</dbReference>
<proteinExistence type="predicted"/>
<dbReference type="Pfam" id="PF10388">
    <property type="entry name" value="YkuI_C"/>
    <property type="match status" value="1"/>
</dbReference>
<reference evidence="3 4" key="1">
    <citation type="submission" date="2016-10" db="EMBL/GenBank/DDBJ databases">
        <authorList>
            <person name="de Groot N.N."/>
        </authorList>
    </citation>
    <scope>NUCLEOTIDE SEQUENCE [LARGE SCALE GENOMIC DNA]</scope>
    <source>
        <strain evidence="4">P4B,CCM 7963,CECT 7998,DSM 25260,IBRC-M 10614,KCTC 13821</strain>
    </source>
</reference>
<keyword evidence="4" id="KW-1185">Reference proteome</keyword>
<dbReference type="EMBL" id="FNDU01000001">
    <property type="protein sequence ID" value="SDH52289.1"/>
    <property type="molecule type" value="Genomic_DNA"/>
</dbReference>
<evidence type="ECO:0000313" key="3">
    <source>
        <dbReference type="EMBL" id="SDH52289.1"/>
    </source>
</evidence>
<dbReference type="PROSITE" id="PS50883">
    <property type="entry name" value="EAL"/>
    <property type="match status" value="1"/>
</dbReference>
<dbReference type="Pfam" id="PF00563">
    <property type="entry name" value="EAL"/>
    <property type="match status" value="1"/>
</dbReference>
<dbReference type="STRING" id="930129.SAMN05216352_101541"/>
<dbReference type="GO" id="GO:0071111">
    <property type="term" value="F:cyclic-guanylate-specific phosphodiesterase activity"/>
    <property type="evidence" value="ECO:0007669"/>
    <property type="project" value="InterPro"/>
</dbReference>
<sequence length="406" mass="48276">MDVLDIVMNKDRVFPYYQPIISADKQEIIGYEVLERYEKDNGEVISLSSFLHDQNIPEEYRLEIEEHIQHQALTTYLKENRTDFLFLNVDANIIVSDGGEQFFENLTNYKEQGLSFKNIVLEIKEHEITGEISHLKHFIQYVQSTQIKVALDDVGKNTRNLDSIAFLEPDIIKVDLEFMEDHSFPSMFSDALHSLSMLSRKIGASLLFKRISEFNQLNYAWRHGARYYQGIYLGKPKPQFLDKMAFAETLRKDFHHFLQFEKKKIQAQLDLMNTLNQRLQEQLKDNKALDDIDKLTQNIASALEDITFRVYICNHEGFQQSGNAVKDEEGKWQYRAEERNRNWSWRPYFLENIIRMNYENRGILSDLYTDIHREERIRTYSFPVNEELYVFLDIPYSYLYEKDFLL</sequence>
<dbReference type="AlphaFoldDB" id="A0A1G8D4H6"/>
<evidence type="ECO:0000256" key="1">
    <source>
        <dbReference type="SAM" id="Coils"/>
    </source>
</evidence>
<gene>
    <name evidence="3" type="ORF">SAMN05216352_101541</name>
</gene>
<dbReference type="Gene3D" id="3.30.450.20">
    <property type="entry name" value="PAS domain"/>
    <property type="match status" value="1"/>
</dbReference>
<feature type="domain" description="EAL" evidence="2">
    <location>
        <begin position="1"/>
        <end position="250"/>
    </location>
</feature>
<dbReference type="InterPro" id="IPR029151">
    <property type="entry name" value="Sensor-like_sf"/>
</dbReference>
<dbReference type="Gene3D" id="1.20.5.170">
    <property type="match status" value="1"/>
</dbReference>
<dbReference type="InterPro" id="IPR035919">
    <property type="entry name" value="EAL_sf"/>
</dbReference>
<dbReference type="InterPro" id="IPR018842">
    <property type="entry name" value="YkuI_C"/>
</dbReference>
<dbReference type="Proteomes" id="UP000199017">
    <property type="component" value="Unassembled WGS sequence"/>
</dbReference>